<organism evidence="1 2">
    <name type="scientific">Flagellimonas marina</name>
    <dbReference type="NCBI Taxonomy" id="1775168"/>
    <lineage>
        <taxon>Bacteria</taxon>
        <taxon>Pseudomonadati</taxon>
        <taxon>Bacteroidota</taxon>
        <taxon>Flavobacteriia</taxon>
        <taxon>Flavobacteriales</taxon>
        <taxon>Flavobacteriaceae</taxon>
        <taxon>Flagellimonas</taxon>
    </lineage>
</organism>
<evidence type="ECO:0008006" key="3">
    <source>
        <dbReference type="Google" id="ProtNLM"/>
    </source>
</evidence>
<evidence type="ECO:0000313" key="2">
    <source>
        <dbReference type="Proteomes" id="UP001595841"/>
    </source>
</evidence>
<dbReference type="Gene3D" id="3.20.20.80">
    <property type="entry name" value="Glycosidases"/>
    <property type="match status" value="1"/>
</dbReference>
<protein>
    <recommendedName>
        <fullName evidence="3">Glycosyl hydrolase family 71</fullName>
    </recommendedName>
</protein>
<evidence type="ECO:0000313" key="1">
    <source>
        <dbReference type="EMBL" id="MFC4219478.1"/>
    </source>
</evidence>
<keyword evidence="2" id="KW-1185">Reference proteome</keyword>
<dbReference type="EMBL" id="JBHSCL010000004">
    <property type="protein sequence ID" value="MFC4219478.1"/>
    <property type="molecule type" value="Genomic_DNA"/>
</dbReference>
<name>A0ABV8PJY9_9FLAO</name>
<sequence>MKLGLLHKNRLVVISLLVLSLGSIKAQKSSPPLISQQFADTWSATDDLQRSLPLNKETGNLEKDKFVGIFYFTWLGAHGHDEHTQTLPDEGVHPKTAADTLSPYDITEIIKENPKNPKYGPVKAFHHWGEPYFGYYLTDDEWVILKHAQLLSDAGIDVIVFDVTNSLAYLPQVKKICRVFTELEKKGWAVPKIAFLTNTKHVETTEKIYNGFYKKGLYKNLWFYWKGKPLLMGNNEGLNAELTDYFNFRRSWAWTDGQEWFGDGKDKWPWIDHYPQNFGWHDSPDIPEQIVVSTAQHPISNIGRSFHNGKQPSPDSIQSGKGLFFDEQWKRALEVDPEFVFITGWNEWVAMRFDDGKAKNMMGQPIKKGETYFVDQYNAEFSRDIEPMKGGFKDNYYYQMVANIRKFKGTRPFSQDTGFHKISIDGTFSDWEKVSTIYYDHQGDILHRSHPGWGRIKTYQNTSGRNDLVEAKVAENSQNLYFLLKISEKFETKEWPTGLVLFIKDDESNKPAWEGFHYMIKIGANGLQLQESEGGWNWKEKAKIDAKLSGNALELAIPKSVLNLKGKNLEFKWADNTSTDGDIMKFYDQGDVAPNARFTYRYKIIIP</sequence>
<dbReference type="Proteomes" id="UP001595841">
    <property type="component" value="Unassembled WGS sequence"/>
</dbReference>
<proteinExistence type="predicted"/>
<dbReference type="SUPFAM" id="SSF49344">
    <property type="entry name" value="CBD9-like"/>
    <property type="match status" value="1"/>
</dbReference>
<gene>
    <name evidence="1" type="ORF">ACFOWS_05015</name>
</gene>
<comment type="caution">
    <text evidence="1">The sequence shown here is derived from an EMBL/GenBank/DDBJ whole genome shotgun (WGS) entry which is preliminary data.</text>
</comment>
<reference evidence="2" key="1">
    <citation type="journal article" date="2019" name="Int. J. Syst. Evol. Microbiol.">
        <title>The Global Catalogue of Microorganisms (GCM) 10K type strain sequencing project: providing services to taxonomists for standard genome sequencing and annotation.</title>
        <authorList>
            <consortium name="The Broad Institute Genomics Platform"/>
            <consortium name="The Broad Institute Genome Sequencing Center for Infectious Disease"/>
            <person name="Wu L."/>
            <person name="Ma J."/>
        </authorList>
    </citation>
    <scope>NUCLEOTIDE SEQUENCE [LARGE SCALE GENOMIC DNA]</scope>
    <source>
        <strain evidence="2">CGMCC 1.15774</strain>
    </source>
</reference>
<accession>A0ABV8PJY9</accession>
<dbReference type="RefSeq" id="WP_379762862.1">
    <property type="nucleotide sequence ID" value="NZ_JBHSCL010000004.1"/>
</dbReference>